<dbReference type="EMBL" id="JABFCT010000026">
    <property type="protein sequence ID" value="KAF5868201.1"/>
    <property type="molecule type" value="Genomic_DNA"/>
</dbReference>
<comment type="caution">
    <text evidence="1">The sequence shown here is derived from an EMBL/GenBank/DDBJ whole genome shotgun (WGS) entry which is preliminary data.</text>
</comment>
<organism evidence="1 2">
    <name type="scientific">Botrytis fragariae</name>
    <dbReference type="NCBI Taxonomy" id="1964551"/>
    <lineage>
        <taxon>Eukaryota</taxon>
        <taxon>Fungi</taxon>
        <taxon>Dikarya</taxon>
        <taxon>Ascomycota</taxon>
        <taxon>Pezizomycotina</taxon>
        <taxon>Leotiomycetes</taxon>
        <taxon>Helotiales</taxon>
        <taxon>Sclerotiniaceae</taxon>
        <taxon>Botrytis</taxon>
    </lineage>
</organism>
<reference evidence="1 2" key="1">
    <citation type="journal article" date="2020" name="Phytopathology">
        <title>A high-quality genome resource of Botrytis fragariae, a new and rapidly spreading fungal pathogen causing strawberry gray mold in the U.S.A.</title>
        <authorList>
            <person name="Wu Y."/>
            <person name="Saski C.A."/>
            <person name="Schnabel G."/>
            <person name="Xiao S."/>
            <person name="Hu M."/>
        </authorList>
    </citation>
    <scope>NUCLEOTIDE SEQUENCE [LARGE SCALE GENOMIC DNA]</scope>
    <source>
        <strain evidence="1 2">BVB16</strain>
    </source>
</reference>
<evidence type="ECO:0000313" key="1">
    <source>
        <dbReference type="EMBL" id="KAF5868201.1"/>
    </source>
</evidence>
<dbReference type="GeneID" id="59261462"/>
<dbReference type="Proteomes" id="UP000531561">
    <property type="component" value="Unassembled WGS sequence"/>
</dbReference>
<protein>
    <submittedName>
        <fullName evidence="1">Uncharacterized protein</fullName>
    </submittedName>
</protein>
<dbReference type="OrthoDB" id="3562647at2759"/>
<proteinExistence type="predicted"/>
<name>A0A8H6EDH8_9HELO</name>
<dbReference type="AlphaFoldDB" id="A0A8H6EDH8"/>
<dbReference type="RefSeq" id="XP_037187150.1">
    <property type="nucleotide sequence ID" value="XM_037337770.1"/>
</dbReference>
<accession>A0A8H6EDH8</accession>
<gene>
    <name evidence="1" type="ORF">Bfra_007397</name>
</gene>
<sequence>MIELQRFVTESNEWTSFDDGNLGIDMNWGGLKQLSDTRSEKLQPLHELLLAFRGRDATDPRDNKFTLLSIDFDQGESTVPLRAAQPWLKYVEESSNSDEFRHKFSKTPRKDLSEKDFSMSFRALKAFLRAKEAYTKYGSTYGINLVAEGSALRGEQDASPSFESLNNRRFQGNELRRRMRHSDPFDSIRLPGNGT</sequence>
<evidence type="ECO:0000313" key="2">
    <source>
        <dbReference type="Proteomes" id="UP000531561"/>
    </source>
</evidence>
<keyword evidence="2" id="KW-1185">Reference proteome</keyword>